<dbReference type="GeneID" id="80544360"/>
<keyword evidence="1" id="KW-0812">Transmembrane</keyword>
<dbReference type="KEGG" id="vg:80544360"/>
<dbReference type="RefSeq" id="YP_010805460.1">
    <property type="nucleotide sequence ID" value="NC_077153.1"/>
</dbReference>
<dbReference type="EMBL" id="OK086697">
    <property type="protein sequence ID" value="UNP42112.1"/>
    <property type="molecule type" value="Viral_cRNA"/>
</dbReference>
<dbReference type="Proteomes" id="UP001157328">
    <property type="component" value="Segment"/>
</dbReference>
<evidence type="ECO:0000256" key="1">
    <source>
        <dbReference type="SAM" id="Phobius"/>
    </source>
</evidence>
<protein>
    <submittedName>
        <fullName evidence="2">Alpha1 protein</fullName>
    </submittedName>
</protein>
<evidence type="ECO:0000313" key="3">
    <source>
        <dbReference type="Proteomes" id="UP001157328"/>
    </source>
</evidence>
<sequence>MLETRGFDLGSVSKVVERIKEISGNTLYWFKIILIILVTFLILWVIVKIINCIDNKIDCILKWKTRLTFKKDKNRKENGNERIRDIL</sequence>
<evidence type="ECO:0000313" key="2">
    <source>
        <dbReference type="EMBL" id="UNP42112.1"/>
    </source>
</evidence>
<name>A0AAX3A7K6_9RHAB</name>
<reference evidence="2 3" key="1">
    <citation type="journal article" date="2022" name="Infect. Genet. Evol.">
        <title>Identification of two novel ephemeroviruses in pigs infected by classical swine fever virus.</title>
        <authorList>
            <person name="Wu Q."/>
            <person name="Yang Z."/>
            <person name="Lu Z."/>
            <person name="Mi S."/>
            <person name="Feng Y."/>
            <person name="He B."/>
            <person name="Zhu G."/>
            <person name="Gong W."/>
            <person name="Tu C."/>
        </authorList>
    </citation>
    <scope>NUCLEOTIDE SEQUENCE [LARGE SCALE GENOMIC DNA]</scope>
    <source>
        <strain evidence="2">HeN10</strain>
    </source>
</reference>
<keyword evidence="3" id="KW-1185">Reference proteome</keyword>
<organism evidence="2 3">
    <name type="scientific">Porcine ephemerovirus 1</name>
    <dbReference type="NCBI Taxonomy" id="2928256"/>
    <lineage>
        <taxon>Viruses</taxon>
        <taxon>Riboviria</taxon>
        <taxon>Orthornavirae</taxon>
        <taxon>Negarnaviricota</taxon>
        <taxon>Haploviricotina</taxon>
        <taxon>Monjiviricetes</taxon>
        <taxon>Mononegavirales</taxon>
        <taxon>Rhabdoviridae</taxon>
        <taxon>Alpharhabdovirinae</taxon>
        <taxon>Ephemerovirus</taxon>
        <taxon>Ephemerovirus henan</taxon>
    </lineage>
</organism>
<keyword evidence="1" id="KW-1133">Transmembrane helix</keyword>
<feature type="transmembrane region" description="Helical" evidence="1">
    <location>
        <begin position="28"/>
        <end position="47"/>
    </location>
</feature>
<proteinExistence type="predicted"/>
<keyword evidence="1" id="KW-0472">Membrane</keyword>
<accession>A0AAX3A7K6</accession>